<dbReference type="EC" id="2.1.1.297" evidence="1"/>
<evidence type="ECO:0000256" key="4">
    <source>
        <dbReference type="ARBA" id="ARBA00022691"/>
    </source>
</evidence>
<dbReference type="Gene3D" id="3.40.50.150">
    <property type="entry name" value="Vaccinia Virus protein VP39"/>
    <property type="match status" value="1"/>
</dbReference>
<dbReference type="InterPro" id="IPR002052">
    <property type="entry name" value="DNA_methylase_N6_adenine_CS"/>
</dbReference>
<evidence type="ECO:0000259" key="6">
    <source>
        <dbReference type="Pfam" id="PF05175"/>
    </source>
</evidence>
<sequence>MKYISWNEWMYESAKILNITNNYCSIKESELLLKHVLRVDSKKIILHGENYLTKNQYYKLKNLLIRRKLGEPISYLIKSHEFWSIKIKISCGIFIPRHDTECLIETALSLPLKKESRILELGSGSGVISLSLGKENPKWIITGIDKNKKSIFLSRKNAKMLNINNVKFKKINWKYLKDKKIYSMIITNPPYIKKNDPCLLKGDLKFEPKSALISGRDGLKDIKIICKISKKFLKRKGYLLVEHGFQQGEDVRNLFLSNGYKSVCTCFDYTRKERVTYGILN</sequence>
<dbReference type="GO" id="GO:0032259">
    <property type="term" value="P:methylation"/>
    <property type="evidence" value="ECO:0007669"/>
    <property type="project" value="UniProtKB-KW"/>
</dbReference>
<evidence type="ECO:0000256" key="3">
    <source>
        <dbReference type="ARBA" id="ARBA00022679"/>
    </source>
</evidence>
<dbReference type="PROSITE" id="PS00092">
    <property type="entry name" value="N6_MTASE"/>
    <property type="match status" value="1"/>
</dbReference>
<dbReference type="eggNOG" id="COG2890">
    <property type="taxonomic scope" value="Bacteria"/>
</dbReference>
<dbReference type="AlphaFoldDB" id="Q8D2L0"/>
<dbReference type="InterPro" id="IPR029063">
    <property type="entry name" value="SAM-dependent_MTases_sf"/>
</dbReference>
<dbReference type="PANTHER" id="PTHR18895">
    <property type="entry name" value="HEMK METHYLTRANSFERASE"/>
    <property type="match status" value="1"/>
</dbReference>
<dbReference type="InterPro" id="IPR040758">
    <property type="entry name" value="PrmC_N"/>
</dbReference>
<dbReference type="InterPro" id="IPR050320">
    <property type="entry name" value="N5-glutamine_MTase"/>
</dbReference>
<organism evidence="8 9">
    <name type="scientific">Wigglesworthia glossinidia brevipalpis</name>
    <dbReference type="NCBI Taxonomy" id="36870"/>
    <lineage>
        <taxon>Bacteria</taxon>
        <taxon>Pseudomonadati</taxon>
        <taxon>Pseudomonadota</taxon>
        <taxon>Gammaproteobacteria</taxon>
        <taxon>Enterobacterales</taxon>
        <taxon>Erwiniaceae</taxon>
        <taxon>Wigglesworthia</taxon>
    </lineage>
</organism>
<dbReference type="OrthoDB" id="9800643at2"/>
<feature type="domain" description="Methyltransferase small" evidence="6">
    <location>
        <begin position="110"/>
        <end position="194"/>
    </location>
</feature>
<comment type="catalytic activity">
    <reaction evidence="5">
        <text>L-glutaminyl-[peptide chain release factor] + S-adenosyl-L-methionine = N(5)-methyl-L-glutaminyl-[peptide chain release factor] + S-adenosyl-L-homocysteine + H(+)</text>
        <dbReference type="Rhea" id="RHEA:42896"/>
        <dbReference type="Rhea" id="RHEA-COMP:10271"/>
        <dbReference type="Rhea" id="RHEA-COMP:10272"/>
        <dbReference type="ChEBI" id="CHEBI:15378"/>
        <dbReference type="ChEBI" id="CHEBI:30011"/>
        <dbReference type="ChEBI" id="CHEBI:57856"/>
        <dbReference type="ChEBI" id="CHEBI:59789"/>
        <dbReference type="ChEBI" id="CHEBI:61891"/>
        <dbReference type="EC" id="2.1.1.297"/>
    </reaction>
</comment>
<dbReference type="Pfam" id="PF05175">
    <property type="entry name" value="MTS"/>
    <property type="match status" value="1"/>
</dbReference>
<evidence type="ECO:0000313" key="8">
    <source>
        <dbReference type="EMBL" id="BAC24490.1"/>
    </source>
</evidence>
<dbReference type="EMBL" id="BA000021">
    <property type="protein sequence ID" value="BAC24490.1"/>
    <property type="molecule type" value="Genomic_DNA"/>
</dbReference>
<dbReference type="InterPro" id="IPR004556">
    <property type="entry name" value="HemK-like"/>
</dbReference>
<dbReference type="CDD" id="cd02440">
    <property type="entry name" value="AdoMet_MTases"/>
    <property type="match status" value="1"/>
</dbReference>
<dbReference type="InterPro" id="IPR007848">
    <property type="entry name" value="Small_mtfrase_dom"/>
</dbReference>
<proteinExistence type="predicted"/>
<dbReference type="GO" id="GO:0102559">
    <property type="term" value="F:peptide chain release factor N(5)-glutamine methyltransferase activity"/>
    <property type="evidence" value="ECO:0007669"/>
    <property type="project" value="UniProtKB-EC"/>
</dbReference>
<dbReference type="SUPFAM" id="SSF53335">
    <property type="entry name" value="S-adenosyl-L-methionine-dependent methyltransferases"/>
    <property type="match status" value="1"/>
</dbReference>
<dbReference type="Gene3D" id="1.10.8.10">
    <property type="entry name" value="DNA helicase RuvA subunit, C-terminal domain"/>
    <property type="match status" value="1"/>
</dbReference>
<keyword evidence="9" id="KW-1185">Reference proteome</keyword>
<evidence type="ECO:0000256" key="5">
    <source>
        <dbReference type="ARBA" id="ARBA00048391"/>
    </source>
</evidence>
<feature type="domain" description="Release factor glutamine methyltransferase N-terminal" evidence="7">
    <location>
        <begin position="28"/>
        <end position="77"/>
    </location>
</feature>
<dbReference type="STRING" id="36870.gene:10368844"/>
<dbReference type="GO" id="GO:0003676">
    <property type="term" value="F:nucleic acid binding"/>
    <property type="evidence" value="ECO:0007669"/>
    <property type="project" value="InterPro"/>
</dbReference>
<keyword evidence="4" id="KW-0949">S-adenosyl-L-methionine</keyword>
<evidence type="ECO:0000256" key="1">
    <source>
        <dbReference type="ARBA" id="ARBA00012771"/>
    </source>
</evidence>
<name>Q8D2L0_WIGBR</name>
<dbReference type="Proteomes" id="UP000000562">
    <property type="component" value="Chromosome"/>
</dbReference>
<protein>
    <recommendedName>
        <fullName evidence="1">peptide chain release factor N(5)-glutamine methyltransferase</fullName>
        <ecNumber evidence="1">2.1.1.297</ecNumber>
    </recommendedName>
</protein>
<dbReference type="KEGG" id="wbr:hemK"/>
<evidence type="ECO:0000256" key="2">
    <source>
        <dbReference type="ARBA" id="ARBA00022603"/>
    </source>
</evidence>
<accession>Q8D2L0</accession>
<gene>
    <name evidence="8" type="primary">hemK</name>
</gene>
<evidence type="ECO:0000259" key="7">
    <source>
        <dbReference type="Pfam" id="PF17827"/>
    </source>
</evidence>
<dbReference type="NCBIfam" id="TIGR03534">
    <property type="entry name" value="RF_mod_PrmC"/>
    <property type="match status" value="1"/>
</dbReference>
<dbReference type="Pfam" id="PF17827">
    <property type="entry name" value="PrmC_N"/>
    <property type="match status" value="1"/>
</dbReference>
<dbReference type="HOGENOM" id="CLU_018398_3_1_6"/>
<evidence type="ECO:0000313" key="9">
    <source>
        <dbReference type="Proteomes" id="UP000000562"/>
    </source>
</evidence>
<keyword evidence="2" id="KW-0489">Methyltransferase</keyword>
<dbReference type="PANTHER" id="PTHR18895:SF74">
    <property type="entry name" value="MTRF1L RELEASE FACTOR GLUTAMINE METHYLTRANSFERASE"/>
    <property type="match status" value="1"/>
</dbReference>
<dbReference type="NCBIfam" id="TIGR00536">
    <property type="entry name" value="hemK_fam"/>
    <property type="match status" value="1"/>
</dbReference>
<reference evidence="8 9" key="1">
    <citation type="journal article" date="2002" name="Nat. Genet.">
        <title>Genome sequence of the endocellular obligate symbiont of tsetse flies, Wigglesworthia glossinidia.</title>
        <authorList>
            <person name="Akman L."/>
            <person name="Yamashita A."/>
            <person name="Watanabe H."/>
            <person name="Oshima K."/>
            <person name="Shiba T."/>
            <person name="Hattori M."/>
            <person name="Aksoy S."/>
        </authorList>
    </citation>
    <scope>NUCLEOTIDE SEQUENCE [LARGE SCALE GENOMIC DNA]</scope>
</reference>
<dbReference type="InterPro" id="IPR019874">
    <property type="entry name" value="RF_methyltr_PrmC"/>
</dbReference>
<keyword evidence="3" id="KW-0808">Transferase</keyword>